<evidence type="ECO:0000313" key="2">
    <source>
        <dbReference type="EMBL" id="MBN7797647.1"/>
    </source>
</evidence>
<dbReference type="GO" id="GO:0003677">
    <property type="term" value="F:DNA binding"/>
    <property type="evidence" value="ECO:0007669"/>
    <property type="project" value="InterPro"/>
</dbReference>
<comment type="caution">
    <text evidence="2">The sequence shown here is derived from an EMBL/GenBank/DDBJ whole genome shotgun (WGS) entry which is preliminary data.</text>
</comment>
<evidence type="ECO:0000313" key="3">
    <source>
        <dbReference type="Proteomes" id="UP000664303"/>
    </source>
</evidence>
<gene>
    <name evidence="2" type="ORF">JYP50_13635</name>
</gene>
<dbReference type="Proteomes" id="UP000664303">
    <property type="component" value="Unassembled WGS sequence"/>
</dbReference>
<proteinExistence type="predicted"/>
<keyword evidence="3" id="KW-1185">Reference proteome</keyword>
<name>A0A939DHK2_9GAMM</name>
<dbReference type="PANTHER" id="PTHR34322:SF2">
    <property type="entry name" value="TRANSPOSASE IS200-LIKE DOMAIN-CONTAINING PROTEIN"/>
    <property type="match status" value="1"/>
</dbReference>
<dbReference type="PANTHER" id="PTHR34322">
    <property type="entry name" value="TRANSPOSASE, Y1_TNP DOMAIN-CONTAINING"/>
    <property type="match status" value="1"/>
</dbReference>
<feature type="domain" description="Transposase IS200-like" evidence="1">
    <location>
        <begin position="12"/>
        <end position="185"/>
    </location>
</feature>
<evidence type="ECO:0000259" key="1">
    <source>
        <dbReference type="SMART" id="SM01321"/>
    </source>
</evidence>
<organism evidence="2 3">
    <name type="scientific">Parahaliea mediterranea</name>
    <dbReference type="NCBI Taxonomy" id="651086"/>
    <lineage>
        <taxon>Bacteria</taxon>
        <taxon>Pseudomonadati</taxon>
        <taxon>Pseudomonadota</taxon>
        <taxon>Gammaproteobacteria</taxon>
        <taxon>Cellvibrionales</taxon>
        <taxon>Halieaceae</taxon>
        <taxon>Parahaliea</taxon>
    </lineage>
</organism>
<accession>A0A939DHK2</accession>
<reference evidence="2" key="1">
    <citation type="submission" date="2021-02" db="EMBL/GenBank/DDBJ databases">
        <title>PHA producing bacteria isolated from coastal sediment in Guangdong, Shenzhen.</title>
        <authorList>
            <person name="Zheng W."/>
            <person name="Yu S."/>
            <person name="Huang Y."/>
        </authorList>
    </citation>
    <scope>NUCLEOTIDE SEQUENCE</scope>
    <source>
        <strain evidence="2">TN14-10</strain>
    </source>
</reference>
<dbReference type="SUPFAM" id="SSF143422">
    <property type="entry name" value="Transposase IS200-like"/>
    <property type="match status" value="1"/>
</dbReference>
<sequence>MPRPRKAQVCKAETPYYHCISRCVRRAFLCGFDDDLGISYEHRRQWVVERLHLLASLFAIDICAYAIMSNHYHLVVRLGNSRSWSDRDVVARWLHLFQGPILAHRFLDGEDLSPAQRQTVGDIVGVWRARLEDLSWFMKCLNEPIARQANKEDECTGHFWEARFKSQALKTEKSLISCMAYVDLNPVRAGIARTPEESDYSSIQQRLDNRINRKLRVAIREAYTATIKDFPFKPLLHFSADRTASLEPGIPFDFPAYAQLVDWTGRQFRRWKRGYINSDLPPLLERLNFGPEEWLINSGRFEQIYRRRFSNHSG</sequence>
<dbReference type="Gene3D" id="3.30.70.1290">
    <property type="entry name" value="Transposase IS200-like"/>
    <property type="match status" value="1"/>
</dbReference>
<dbReference type="GO" id="GO:0006313">
    <property type="term" value="P:DNA transposition"/>
    <property type="evidence" value="ECO:0007669"/>
    <property type="project" value="InterPro"/>
</dbReference>
<dbReference type="AlphaFoldDB" id="A0A939DHK2"/>
<dbReference type="InterPro" id="IPR002686">
    <property type="entry name" value="Transposase_17"/>
</dbReference>
<dbReference type="SMART" id="SM01321">
    <property type="entry name" value="Y1_Tnp"/>
    <property type="match status" value="1"/>
</dbReference>
<protein>
    <submittedName>
        <fullName evidence="2">Transposase</fullName>
    </submittedName>
</protein>
<dbReference type="InterPro" id="IPR036515">
    <property type="entry name" value="Transposase_17_sf"/>
</dbReference>
<dbReference type="GO" id="GO:0004803">
    <property type="term" value="F:transposase activity"/>
    <property type="evidence" value="ECO:0007669"/>
    <property type="project" value="InterPro"/>
</dbReference>
<dbReference type="EMBL" id="JAFKCZ010000009">
    <property type="protein sequence ID" value="MBN7797647.1"/>
    <property type="molecule type" value="Genomic_DNA"/>
</dbReference>